<dbReference type="Proteomes" id="UP000569951">
    <property type="component" value="Unassembled WGS sequence"/>
</dbReference>
<evidence type="ECO:0000259" key="2">
    <source>
        <dbReference type="Pfam" id="PF05239"/>
    </source>
</evidence>
<gene>
    <name evidence="4" type="ORF">HNR42_003420</name>
</gene>
<dbReference type="PANTHER" id="PTHR38463:SF1">
    <property type="entry name" value="STRESS RESPONSE PROTEIN YSNF"/>
    <property type="match status" value="1"/>
</dbReference>
<dbReference type="Pfam" id="PF09557">
    <property type="entry name" value="DUF2382"/>
    <property type="match status" value="1"/>
</dbReference>
<feature type="domain" description="DUF2382" evidence="3">
    <location>
        <begin position="158"/>
        <end position="268"/>
    </location>
</feature>
<feature type="compositionally biased region" description="Basic and acidic residues" evidence="1">
    <location>
        <begin position="261"/>
        <end position="302"/>
    </location>
</feature>
<feature type="region of interest" description="Disordered" evidence="1">
    <location>
        <begin position="252"/>
        <end position="302"/>
    </location>
</feature>
<accession>A0A841I6U8</accession>
<dbReference type="InterPro" id="IPR011033">
    <property type="entry name" value="PRC_barrel-like_sf"/>
</dbReference>
<dbReference type="InterPro" id="IPR027275">
    <property type="entry name" value="PRC-brl_dom"/>
</dbReference>
<dbReference type="SUPFAM" id="SSF50346">
    <property type="entry name" value="PRC-barrel domain"/>
    <property type="match status" value="1"/>
</dbReference>
<dbReference type="Pfam" id="PF05239">
    <property type="entry name" value="PRC"/>
    <property type="match status" value="1"/>
</dbReference>
<dbReference type="GO" id="GO:0030077">
    <property type="term" value="C:plasma membrane light-harvesting complex"/>
    <property type="evidence" value="ECO:0007669"/>
    <property type="project" value="InterPro"/>
</dbReference>
<feature type="region of interest" description="Disordered" evidence="1">
    <location>
        <begin position="15"/>
        <end position="34"/>
    </location>
</feature>
<dbReference type="InterPro" id="IPR014747">
    <property type="entry name" value="Bac_photo_RC_H_C"/>
</dbReference>
<feature type="domain" description="PRC-barrel" evidence="2">
    <location>
        <begin position="21"/>
        <end position="87"/>
    </location>
</feature>
<dbReference type="InterPro" id="IPR019060">
    <property type="entry name" value="DUF2382"/>
</dbReference>
<dbReference type="GO" id="GO:0019684">
    <property type="term" value="P:photosynthesis, light reaction"/>
    <property type="evidence" value="ECO:0007669"/>
    <property type="project" value="InterPro"/>
</dbReference>
<keyword evidence="5" id="KW-1185">Reference proteome</keyword>
<evidence type="ECO:0000313" key="4">
    <source>
        <dbReference type="EMBL" id="MBB6099959.1"/>
    </source>
</evidence>
<dbReference type="AlphaFoldDB" id="A0A841I6U8"/>
<feature type="region of interest" description="Disordered" evidence="1">
    <location>
        <begin position="103"/>
        <end position="142"/>
    </location>
</feature>
<dbReference type="EMBL" id="JACHHG010000018">
    <property type="protein sequence ID" value="MBB6099959.1"/>
    <property type="molecule type" value="Genomic_DNA"/>
</dbReference>
<dbReference type="PANTHER" id="PTHR38463">
    <property type="entry name" value="STRESS RESPONSE PROTEIN YSNF"/>
    <property type="match status" value="1"/>
</dbReference>
<reference evidence="4 5" key="1">
    <citation type="submission" date="2020-08" db="EMBL/GenBank/DDBJ databases">
        <title>Genomic Encyclopedia of Type Strains, Phase IV (KMG-IV): sequencing the most valuable type-strain genomes for metagenomic binning, comparative biology and taxonomic classification.</title>
        <authorList>
            <person name="Goeker M."/>
        </authorList>
    </citation>
    <scope>NUCLEOTIDE SEQUENCE [LARGE SCALE GENOMIC DNA]</scope>
    <source>
        <strain evidence="4 5">DSM 21458</strain>
    </source>
</reference>
<dbReference type="RefSeq" id="WP_183988697.1">
    <property type="nucleotide sequence ID" value="NZ_JACHHG010000018.1"/>
</dbReference>
<organism evidence="4 5">
    <name type="scientific">Deinobacterium chartae</name>
    <dbReference type="NCBI Taxonomy" id="521158"/>
    <lineage>
        <taxon>Bacteria</taxon>
        <taxon>Thermotogati</taxon>
        <taxon>Deinococcota</taxon>
        <taxon>Deinococci</taxon>
        <taxon>Deinococcales</taxon>
        <taxon>Deinococcaceae</taxon>
        <taxon>Deinobacterium</taxon>
    </lineage>
</organism>
<protein>
    <submittedName>
        <fullName evidence="4">Uncharacterized protein (TIGR02271 family)</fullName>
    </submittedName>
</protein>
<proteinExistence type="predicted"/>
<sequence length="302" mass="34001">MASLVPLSELHQDRSHLGSDVYDPTDKPAFGRDGSRVGKVRSALVEPDTGKIRYLIVDTGSWFNAKEVLIPVGLARTEDNGVFFDSLTKEQVRDMREYRYGEEISYEHQTSDEDVLRGSRPSGGERAGSRTADRASSSARYDYRDEQADSLFTTPQRLRLLEERLVVHKRREHAGEVTVSKHVETHPEQVSVTLSHDEVTITRHPGSAEPIPGAVVGSDSQSVQVELEAERAEVRKQAYVAEEVEIRKRSETEAQTVSDQVSREVLDVEKSGHVHLEQRERAESDMRTDRSDRGPDGPDKRR</sequence>
<dbReference type="InterPro" id="IPR052967">
    <property type="entry name" value="Stress_Response_Assoc"/>
</dbReference>
<evidence type="ECO:0000256" key="1">
    <source>
        <dbReference type="SAM" id="MobiDB-lite"/>
    </source>
</evidence>
<comment type="caution">
    <text evidence="4">The sequence shown here is derived from an EMBL/GenBank/DDBJ whole genome shotgun (WGS) entry which is preliminary data.</text>
</comment>
<dbReference type="Gene3D" id="3.90.50.10">
    <property type="entry name" value="Photosynthetic Reaction Center, subunit H, domain 2"/>
    <property type="match status" value="1"/>
</dbReference>
<name>A0A841I6U8_9DEIO</name>
<evidence type="ECO:0000259" key="3">
    <source>
        <dbReference type="Pfam" id="PF09557"/>
    </source>
</evidence>
<feature type="compositionally biased region" description="Basic and acidic residues" evidence="1">
    <location>
        <begin position="24"/>
        <end position="34"/>
    </location>
</feature>
<feature type="compositionally biased region" description="Basic and acidic residues" evidence="1">
    <location>
        <begin position="103"/>
        <end position="117"/>
    </location>
</feature>
<evidence type="ECO:0000313" key="5">
    <source>
        <dbReference type="Proteomes" id="UP000569951"/>
    </source>
</evidence>